<dbReference type="FunFam" id="2.40.10.10:FF:000120">
    <property type="entry name" value="Putative serine protease"/>
    <property type="match status" value="1"/>
</dbReference>
<dbReference type="InterPro" id="IPR001254">
    <property type="entry name" value="Trypsin_dom"/>
</dbReference>
<keyword evidence="5" id="KW-1015">Disulfide bond</keyword>
<protein>
    <submittedName>
        <fullName evidence="9">GRAK protein</fullName>
    </submittedName>
</protein>
<dbReference type="InterPro" id="IPR050127">
    <property type="entry name" value="Serine_Proteases_S1"/>
</dbReference>
<dbReference type="SMART" id="SM00020">
    <property type="entry name" value="Tryp_SPc"/>
    <property type="match status" value="1"/>
</dbReference>
<organism evidence="9 10">
    <name type="scientific">Chauna torquata</name>
    <name type="common">Southern screamer</name>
    <dbReference type="NCBI Taxonomy" id="30388"/>
    <lineage>
        <taxon>Eukaryota</taxon>
        <taxon>Metazoa</taxon>
        <taxon>Chordata</taxon>
        <taxon>Craniata</taxon>
        <taxon>Vertebrata</taxon>
        <taxon>Euteleostomi</taxon>
        <taxon>Archelosauria</taxon>
        <taxon>Archosauria</taxon>
        <taxon>Dinosauria</taxon>
        <taxon>Saurischia</taxon>
        <taxon>Theropoda</taxon>
        <taxon>Coelurosauria</taxon>
        <taxon>Aves</taxon>
        <taxon>Neognathae</taxon>
        <taxon>Galloanserae</taxon>
        <taxon>Anseriformes</taxon>
        <taxon>Anhimidae</taxon>
        <taxon>Chauna</taxon>
    </lineage>
</organism>
<dbReference type="GO" id="GO:0004252">
    <property type="term" value="F:serine-type endopeptidase activity"/>
    <property type="evidence" value="ECO:0007669"/>
    <property type="project" value="InterPro"/>
</dbReference>
<evidence type="ECO:0000313" key="9">
    <source>
        <dbReference type="EMBL" id="NXK54243.1"/>
    </source>
</evidence>
<dbReference type="PROSITE" id="PS00135">
    <property type="entry name" value="TRYPSIN_SER"/>
    <property type="match status" value="1"/>
</dbReference>
<dbReference type="EMBL" id="VXAL01015880">
    <property type="protein sequence ID" value="NXK54243.1"/>
    <property type="molecule type" value="Genomic_DNA"/>
</dbReference>
<dbReference type="InterPro" id="IPR001314">
    <property type="entry name" value="Peptidase_S1A"/>
</dbReference>
<dbReference type="AlphaFoldDB" id="A0A7L0KFD0"/>
<evidence type="ECO:0000256" key="5">
    <source>
        <dbReference type="ARBA" id="ARBA00023157"/>
    </source>
</evidence>
<keyword evidence="3 6" id="KW-0378">Hydrolase</keyword>
<keyword evidence="4 6" id="KW-0720">Serine protease</keyword>
<dbReference type="Gene3D" id="2.40.10.10">
    <property type="entry name" value="Trypsin-like serine proteases"/>
    <property type="match status" value="2"/>
</dbReference>
<comment type="caution">
    <text evidence="9">The sequence shown here is derived from an EMBL/GenBank/DDBJ whole genome shotgun (WGS) entry which is preliminary data.</text>
</comment>
<feature type="non-terminal residue" evidence="9">
    <location>
        <position position="1"/>
    </location>
</feature>
<evidence type="ECO:0000313" key="10">
    <source>
        <dbReference type="Proteomes" id="UP000537522"/>
    </source>
</evidence>
<dbReference type="PROSITE" id="PS00134">
    <property type="entry name" value="TRYPSIN_HIS"/>
    <property type="match status" value="1"/>
</dbReference>
<keyword evidence="2 7" id="KW-0732">Signal</keyword>
<dbReference type="InterPro" id="IPR018114">
    <property type="entry name" value="TRYPSIN_HIS"/>
</dbReference>
<dbReference type="GO" id="GO:0005615">
    <property type="term" value="C:extracellular space"/>
    <property type="evidence" value="ECO:0007669"/>
    <property type="project" value="TreeGrafter"/>
</dbReference>
<evidence type="ECO:0000256" key="2">
    <source>
        <dbReference type="ARBA" id="ARBA00022729"/>
    </source>
</evidence>
<evidence type="ECO:0000256" key="6">
    <source>
        <dbReference type="RuleBase" id="RU363034"/>
    </source>
</evidence>
<dbReference type="InterPro" id="IPR033116">
    <property type="entry name" value="TRYPSIN_SER"/>
</dbReference>
<name>A0A7L0KFD0_CHATO</name>
<dbReference type="Pfam" id="PF00089">
    <property type="entry name" value="Trypsin"/>
    <property type="match status" value="1"/>
</dbReference>
<dbReference type="PROSITE" id="PS50240">
    <property type="entry name" value="TRYPSIN_DOM"/>
    <property type="match status" value="1"/>
</dbReference>
<dbReference type="PRINTS" id="PR00722">
    <property type="entry name" value="CHYMOTRYPSIN"/>
</dbReference>
<dbReference type="InterPro" id="IPR043504">
    <property type="entry name" value="Peptidase_S1_PA_chymotrypsin"/>
</dbReference>
<feature type="domain" description="Peptidase S1" evidence="8">
    <location>
        <begin position="26"/>
        <end position="257"/>
    </location>
</feature>
<evidence type="ECO:0000259" key="8">
    <source>
        <dbReference type="PROSITE" id="PS50240"/>
    </source>
</evidence>
<dbReference type="SUPFAM" id="SSF50494">
    <property type="entry name" value="Trypsin-like serine proteases"/>
    <property type="match status" value="1"/>
</dbReference>
<gene>
    <name evidence="9" type="primary">Gzmk</name>
    <name evidence="9" type="ORF">CHATOR_R10342</name>
</gene>
<evidence type="ECO:0000256" key="3">
    <source>
        <dbReference type="ARBA" id="ARBA00022801"/>
    </source>
</evidence>
<feature type="chain" id="PRO_5029816479" evidence="7">
    <location>
        <begin position="23"/>
        <end position="262"/>
    </location>
</feature>
<sequence>MTSHLLALLLSLIAIILPPRHGCSDIIGGHPVRPHSWPSMAAIQRKNFTVCGGALVSNQWVLTAAHCGLKESEFRVVLGAHEASIAEKEQQKFKVMRFFRHRKFNSSSKENDIMLVKLDRMANLNKYVQLLRLPDYCEDVKPGVKCKVAGWGVTSSGKPSKYLQETTLQIIDRKICESKYIKKDKHIKITRNMLCAGPKNTFSKRDACLGDSGGPLICGSQYSGIVAFGEKCGRGDLPGVYTRLTEEYIDWIKEIVSFNSEP</sequence>
<accession>A0A7L0KFD0</accession>
<keyword evidence="1 6" id="KW-0645">Protease</keyword>
<evidence type="ECO:0000256" key="1">
    <source>
        <dbReference type="ARBA" id="ARBA00022670"/>
    </source>
</evidence>
<dbReference type="PANTHER" id="PTHR24264">
    <property type="entry name" value="TRYPSIN-RELATED"/>
    <property type="match status" value="1"/>
</dbReference>
<feature type="signal peptide" evidence="7">
    <location>
        <begin position="1"/>
        <end position="22"/>
    </location>
</feature>
<dbReference type="PANTHER" id="PTHR24264:SF54">
    <property type="entry name" value="PEPTIDASE S1 DOMAIN-CONTAINING PROTEIN"/>
    <property type="match status" value="1"/>
</dbReference>
<dbReference type="InterPro" id="IPR009003">
    <property type="entry name" value="Peptidase_S1_PA"/>
</dbReference>
<keyword evidence="10" id="KW-1185">Reference proteome</keyword>
<evidence type="ECO:0000256" key="7">
    <source>
        <dbReference type="SAM" id="SignalP"/>
    </source>
</evidence>
<dbReference type="Proteomes" id="UP000537522">
    <property type="component" value="Unassembled WGS sequence"/>
</dbReference>
<proteinExistence type="predicted"/>
<reference evidence="9 10" key="1">
    <citation type="submission" date="2019-09" db="EMBL/GenBank/DDBJ databases">
        <title>Bird 10,000 Genomes (B10K) Project - Family phase.</title>
        <authorList>
            <person name="Zhang G."/>
        </authorList>
    </citation>
    <scope>NUCLEOTIDE SEQUENCE [LARGE SCALE GENOMIC DNA]</scope>
    <source>
        <strain evidence="9">B10K-DU-011-36</strain>
        <tissue evidence="9">Muscle</tissue>
    </source>
</reference>
<feature type="non-terminal residue" evidence="9">
    <location>
        <position position="262"/>
    </location>
</feature>
<dbReference type="CDD" id="cd00190">
    <property type="entry name" value="Tryp_SPc"/>
    <property type="match status" value="1"/>
</dbReference>
<evidence type="ECO:0000256" key="4">
    <source>
        <dbReference type="ARBA" id="ARBA00022825"/>
    </source>
</evidence>
<dbReference type="GO" id="GO:0006508">
    <property type="term" value="P:proteolysis"/>
    <property type="evidence" value="ECO:0007669"/>
    <property type="project" value="UniProtKB-KW"/>
</dbReference>